<protein>
    <submittedName>
        <fullName evidence="1">Uncharacterized protein</fullName>
    </submittedName>
</protein>
<keyword evidence="2" id="KW-1185">Reference proteome</keyword>
<evidence type="ECO:0000313" key="2">
    <source>
        <dbReference type="Proteomes" id="UP001148629"/>
    </source>
</evidence>
<comment type="caution">
    <text evidence="1">The sequence shown here is derived from an EMBL/GenBank/DDBJ whole genome shotgun (WGS) entry which is preliminary data.</text>
</comment>
<accession>A0ACC1SPW1</accession>
<sequence>MASLRRSAHIRNMGTQGSSGPLEPEPAGPRTSSSIYNHDTQAEPPAPDDALSVLPAEILKTILDNILDAPVMVKLACTSKRYYSIAMPILHKRIAIKVDFWAHISNAIRRLEPLLRITQKKKLKKEGEYPGQQRRFSKRLNPDGVPACAGYVRQIIIGSVSSGYKRKHIVLSYLEQALENVDHLEVFSTTELTKLIAERLASQKKLKSLQLKADTNWKTWTLVPLAGLSSLEHLSIHDRSWGGTFTNDEKILQSILLNSLPTLQGLDIRTNPYFSDFMADWEDQLKARKPDAMKQVHDFGALKSLTLWGIRFSERIMPNLTRAIDFLKLRELNLSDLAEGKLNLFKYLEDLFGSADKADIHLRKLSLQMIGDEPEQDYQLTELQLEGVYRFIYSFETLTSLEFFDYNRHSSVAETNFGLSERIQQSILKHKDLEVLRFNYGGLGDENSRIPYVPAETVAILAENLPRLRIFEFPPQETGLDAMSRALSNAKNLTTLICAPYASMINSSNEDQSSTLVKTILEGFLNYADRSGEFIWEDHYKLERITMGWTYCVRIGSDLKSNDATDLVTIGKGDRMVMHRRVHIASKPGLLTYKASSKCPPPTASNSYFGAMVPPKKPRCRAKKAPAFIFVDASNASSTGILSQDAKISVRRQAARSGSKCHKLESTAQSDVSVPEIQRPKAVGDDGLQSGLTVSDKRTHKIPPQLSLKGYESLRATYNFDILDLATFADVDLATNAHLLLQNEPSWCKEILKKSPSSFLVHLPSRYGQDPCLDDAMRCVAARASQMVGLSMKQCTPDLLYGKALQSLQEEIGGGSVCPTANSYCATRLLMLYELLGKPHTTRLVTHLRGSVQLLGLRKAAQYESRFDRALLKSQGQSIVVDELYRMTCSMFEDPEWQRLFRHASTLETDHESSFWWKFFGIVTFLPGILKDMRMLFNDGAYQSGCTDQSARVLERATMIYRKLHESNVLYQRKTPHPSSLFDLPVSAESLDRTRLREFFVYTMIYICRIRATLSLDDMERALNEAEAQTFATQALLIEKVTKQLDRSMAWHFEQRNGLAQSVTQTRVAWLSDLVEDGHDVDLNELLAQRWLKWEDSWRNSVLDLEYRE</sequence>
<evidence type="ECO:0000313" key="1">
    <source>
        <dbReference type="EMBL" id="KAJ3544196.1"/>
    </source>
</evidence>
<gene>
    <name evidence="1" type="ORF">NM208_g3190</name>
</gene>
<name>A0ACC1SPW1_9HYPO</name>
<dbReference type="EMBL" id="JANRMS010000207">
    <property type="protein sequence ID" value="KAJ3544196.1"/>
    <property type="molecule type" value="Genomic_DNA"/>
</dbReference>
<organism evidence="1 2">
    <name type="scientific">Fusarium decemcellulare</name>
    <dbReference type="NCBI Taxonomy" id="57161"/>
    <lineage>
        <taxon>Eukaryota</taxon>
        <taxon>Fungi</taxon>
        <taxon>Dikarya</taxon>
        <taxon>Ascomycota</taxon>
        <taxon>Pezizomycotina</taxon>
        <taxon>Sordariomycetes</taxon>
        <taxon>Hypocreomycetidae</taxon>
        <taxon>Hypocreales</taxon>
        <taxon>Nectriaceae</taxon>
        <taxon>Fusarium</taxon>
        <taxon>Fusarium decemcellulare species complex</taxon>
    </lineage>
</organism>
<dbReference type="Proteomes" id="UP001148629">
    <property type="component" value="Unassembled WGS sequence"/>
</dbReference>
<proteinExistence type="predicted"/>
<reference evidence="1" key="1">
    <citation type="submission" date="2022-08" db="EMBL/GenBank/DDBJ databases">
        <title>Genome Sequence of Fusarium decemcellulare.</title>
        <authorList>
            <person name="Buettner E."/>
        </authorList>
    </citation>
    <scope>NUCLEOTIDE SEQUENCE</scope>
    <source>
        <strain evidence="1">Babe19</strain>
    </source>
</reference>